<sequence length="146" mass="16486">MPSSFLQLLVKTHPWGATLLLVVGFALALRVASWMSGWHGLARQFRADGPAPSDMRNFTTGKIGWIDYKSCLAVGGDAQGLYLVPNLIFRLFHPPLRIPWSEIHDREVTSFFFVKRDTFRAGEHSTRIRLRAAVTESLDFYLPPAN</sequence>
<evidence type="ECO:0000313" key="3">
    <source>
        <dbReference type="Proteomes" id="UP000315369"/>
    </source>
</evidence>
<keyword evidence="1" id="KW-1133">Transmembrane helix</keyword>
<name>A0A540X820_9BACT</name>
<dbReference type="EMBL" id="VIFM01000007">
    <property type="protein sequence ID" value="TQF17461.1"/>
    <property type="molecule type" value="Genomic_DNA"/>
</dbReference>
<organism evidence="2 3">
    <name type="scientific">Myxococcus llanfairpwllgwyngyllgogerychwyrndrobwllllantysiliogogogochensis</name>
    <dbReference type="NCBI Taxonomy" id="2590453"/>
    <lineage>
        <taxon>Bacteria</taxon>
        <taxon>Pseudomonadati</taxon>
        <taxon>Myxococcota</taxon>
        <taxon>Myxococcia</taxon>
        <taxon>Myxococcales</taxon>
        <taxon>Cystobacterineae</taxon>
        <taxon>Myxococcaceae</taxon>
        <taxon>Myxococcus</taxon>
    </lineage>
</organism>
<dbReference type="RefSeq" id="WP_141640903.1">
    <property type="nucleotide sequence ID" value="NZ_VIFM01000007.1"/>
</dbReference>
<keyword evidence="1" id="KW-0472">Membrane</keyword>
<feature type="transmembrane region" description="Helical" evidence="1">
    <location>
        <begin position="15"/>
        <end position="36"/>
    </location>
</feature>
<dbReference type="AlphaFoldDB" id="A0A540X820"/>
<proteinExistence type="predicted"/>
<reference evidence="2 3" key="1">
    <citation type="submission" date="2019-06" db="EMBL/GenBank/DDBJ databases">
        <authorList>
            <person name="Livingstone P."/>
            <person name="Whitworth D."/>
        </authorList>
    </citation>
    <scope>NUCLEOTIDE SEQUENCE [LARGE SCALE GENOMIC DNA]</scope>
    <source>
        <strain evidence="2 3">AM401</strain>
    </source>
</reference>
<dbReference type="OrthoDB" id="5383389at2"/>
<accession>A0A540X820</accession>
<evidence type="ECO:0000313" key="2">
    <source>
        <dbReference type="EMBL" id="TQF17461.1"/>
    </source>
</evidence>
<keyword evidence="3" id="KW-1185">Reference proteome</keyword>
<comment type="caution">
    <text evidence="2">The sequence shown here is derived from an EMBL/GenBank/DDBJ whole genome shotgun (WGS) entry which is preliminary data.</text>
</comment>
<evidence type="ECO:0000256" key="1">
    <source>
        <dbReference type="SAM" id="Phobius"/>
    </source>
</evidence>
<protein>
    <submittedName>
        <fullName evidence="2">Uncharacterized protein</fullName>
    </submittedName>
</protein>
<gene>
    <name evidence="2" type="ORF">FJV41_03200</name>
</gene>
<dbReference type="Proteomes" id="UP000315369">
    <property type="component" value="Unassembled WGS sequence"/>
</dbReference>
<keyword evidence="1" id="KW-0812">Transmembrane</keyword>